<feature type="compositionally biased region" description="Polar residues" evidence="1">
    <location>
        <begin position="42"/>
        <end position="53"/>
    </location>
</feature>
<organism evidence="2 3">
    <name type="scientific">Natrarchaeobius chitinivorans</name>
    <dbReference type="NCBI Taxonomy" id="1679083"/>
    <lineage>
        <taxon>Archaea</taxon>
        <taxon>Methanobacteriati</taxon>
        <taxon>Methanobacteriota</taxon>
        <taxon>Stenosarchaea group</taxon>
        <taxon>Halobacteria</taxon>
        <taxon>Halobacteriales</taxon>
        <taxon>Natrialbaceae</taxon>
        <taxon>Natrarchaeobius</taxon>
    </lineage>
</organism>
<sequence>MSEPLIDRFRPVTNGCAGSGNQIRTGPERPKSVHPFDGIDYLQSTASATSSDPIRSAMPTRVETKSGSRCNHLGPNDINH</sequence>
<evidence type="ECO:0000313" key="3">
    <source>
        <dbReference type="Proteomes" id="UP000282323"/>
    </source>
</evidence>
<feature type="region of interest" description="Disordered" evidence="1">
    <location>
        <begin position="1"/>
        <end position="80"/>
    </location>
</feature>
<protein>
    <submittedName>
        <fullName evidence="2">Uncharacterized protein</fullName>
    </submittedName>
</protein>
<keyword evidence="3" id="KW-1185">Reference proteome</keyword>
<evidence type="ECO:0000313" key="2">
    <source>
        <dbReference type="EMBL" id="RQG95164.1"/>
    </source>
</evidence>
<feature type="compositionally biased region" description="Basic and acidic residues" evidence="1">
    <location>
        <begin position="1"/>
        <end position="10"/>
    </location>
</feature>
<evidence type="ECO:0000256" key="1">
    <source>
        <dbReference type="SAM" id="MobiDB-lite"/>
    </source>
</evidence>
<comment type="caution">
    <text evidence="2">The sequence shown here is derived from an EMBL/GenBank/DDBJ whole genome shotgun (WGS) entry which is preliminary data.</text>
</comment>
<dbReference type="Proteomes" id="UP000282323">
    <property type="component" value="Unassembled WGS sequence"/>
</dbReference>
<dbReference type="EMBL" id="REGA01000006">
    <property type="protein sequence ID" value="RQG95164.1"/>
    <property type="molecule type" value="Genomic_DNA"/>
</dbReference>
<dbReference type="AlphaFoldDB" id="A0A3N6M3X1"/>
<reference evidence="2 3" key="1">
    <citation type="submission" date="2018-10" db="EMBL/GenBank/DDBJ databases">
        <title>Natrarchaeobius chitinivorans gen. nov., sp. nov., and Natrarchaeobius haloalkaliphilus sp. nov., alkaliphilic, chitin-utilizing haloarchaea from hypersaline alkaline lakes.</title>
        <authorList>
            <person name="Sorokin D.Y."/>
            <person name="Elcheninov A.G."/>
            <person name="Kostrikina N.A."/>
            <person name="Bale N.J."/>
            <person name="Sinninghe Damste J.S."/>
            <person name="Khijniak T.V."/>
            <person name="Kublanov I.V."/>
            <person name="Toshchakov S.V."/>
        </authorList>
    </citation>
    <scope>NUCLEOTIDE SEQUENCE [LARGE SCALE GENOMIC DNA]</scope>
    <source>
        <strain evidence="2 3">AArcht4T</strain>
    </source>
</reference>
<proteinExistence type="predicted"/>
<gene>
    <name evidence="2" type="ORF">EA473_09460</name>
</gene>
<accession>A0A3N6M3X1</accession>
<name>A0A3N6M3X1_NATCH</name>